<proteinExistence type="predicted"/>
<sequence>MSNYKHFVDTVFYSIEINEVVERRKCRATGKVRFNGAAEATFFIHWLKWRIRKWLKNPVRRKHRNKGFGAKTATPRYVYYCEFCEGYHITKEHPYDYQQKKEKYHGKYFE</sequence>
<dbReference type="RefSeq" id="WP_346581589.1">
    <property type="nucleotide sequence ID" value="NZ_JBDJNQ010000007.1"/>
</dbReference>
<gene>
    <name evidence="1" type="ORF">ABE541_14765</name>
</gene>
<keyword evidence="2" id="KW-1185">Reference proteome</keyword>
<dbReference type="EMBL" id="JBDJNQ010000007">
    <property type="protein sequence ID" value="MEN5378523.1"/>
    <property type="molecule type" value="Genomic_DNA"/>
</dbReference>
<protein>
    <submittedName>
        <fullName evidence="1">Uncharacterized protein</fullName>
    </submittedName>
</protein>
<name>A0ABV0BWB2_9SPHI</name>
<evidence type="ECO:0000313" key="2">
    <source>
        <dbReference type="Proteomes" id="UP001409291"/>
    </source>
</evidence>
<organism evidence="1 2">
    <name type="scientific">Sphingobacterium kitahiroshimense</name>
    <dbReference type="NCBI Taxonomy" id="470446"/>
    <lineage>
        <taxon>Bacteria</taxon>
        <taxon>Pseudomonadati</taxon>
        <taxon>Bacteroidota</taxon>
        <taxon>Sphingobacteriia</taxon>
        <taxon>Sphingobacteriales</taxon>
        <taxon>Sphingobacteriaceae</taxon>
        <taxon>Sphingobacterium</taxon>
    </lineage>
</organism>
<accession>A0ABV0BWB2</accession>
<comment type="caution">
    <text evidence="1">The sequence shown here is derived from an EMBL/GenBank/DDBJ whole genome shotgun (WGS) entry which is preliminary data.</text>
</comment>
<evidence type="ECO:0000313" key="1">
    <source>
        <dbReference type="EMBL" id="MEN5378523.1"/>
    </source>
</evidence>
<reference evidence="1 2" key="1">
    <citation type="submission" date="2024-04" db="EMBL/GenBank/DDBJ databases">
        <title>WGS of bacteria from Torrens River.</title>
        <authorList>
            <person name="Wyrsch E.R."/>
            <person name="Drigo B."/>
        </authorList>
    </citation>
    <scope>NUCLEOTIDE SEQUENCE [LARGE SCALE GENOMIC DNA]</scope>
    <source>
        <strain evidence="1 2">TWI391</strain>
    </source>
</reference>
<dbReference type="Proteomes" id="UP001409291">
    <property type="component" value="Unassembled WGS sequence"/>
</dbReference>